<organism evidence="1 2">
    <name type="scientific">Protopolystoma xenopodis</name>
    <dbReference type="NCBI Taxonomy" id="117903"/>
    <lineage>
        <taxon>Eukaryota</taxon>
        <taxon>Metazoa</taxon>
        <taxon>Spiralia</taxon>
        <taxon>Lophotrochozoa</taxon>
        <taxon>Platyhelminthes</taxon>
        <taxon>Monogenea</taxon>
        <taxon>Polyopisthocotylea</taxon>
        <taxon>Polystomatidea</taxon>
        <taxon>Polystomatidae</taxon>
        <taxon>Protopolystoma</taxon>
    </lineage>
</organism>
<evidence type="ECO:0000313" key="1">
    <source>
        <dbReference type="EMBL" id="VEL36515.1"/>
    </source>
</evidence>
<proteinExistence type="predicted"/>
<evidence type="ECO:0000313" key="2">
    <source>
        <dbReference type="Proteomes" id="UP000784294"/>
    </source>
</evidence>
<name>A0A3S5B814_9PLAT</name>
<protein>
    <submittedName>
        <fullName evidence="1">Uncharacterized protein</fullName>
    </submittedName>
</protein>
<comment type="caution">
    <text evidence="1">The sequence shown here is derived from an EMBL/GenBank/DDBJ whole genome shotgun (WGS) entry which is preliminary data.</text>
</comment>
<keyword evidence="2" id="KW-1185">Reference proteome</keyword>
<sequence>MLVQLRAQTSRPTSLLLGQAATPQRKLSFQTVLRARLHFLPLRGNR</sequence>
<accession>A0A3S5B814</accession>
<dbReference type="Proteomes" id="UP000784294">
    <property type="component" value="Unassembled WGS sequence"/>
</dbReference>
<gene>
    <name evidence="1" type="ORF">PXEA_LOCUS29955</name>
</gene>
<dbReference type="AlphaFoldDB" id="A0A3S5B814"/>
<reference evidence="1" key="1">
    <citation type="submission" date="2018-11" db="EMBL/GenBank/DDBJ databases">
        <authorList>
            <consortium name="Pathogen Informatics"/>
        </authorList>
    </citation>
    <scope>NUCLEOTIDE SEQUENCE</scope>
</reference>
<dbReference type="EMBL" id="CAAALY010252433">
    <property type="protein sequence ID" value="VEL36515.1"/>
    <property type="molecule type" value="Genomic_DNA"/>
</dbReference>